<keyword evidence="10" id="KW-1185">Reference proteome</keyword>
<dbReference type="Gene3D" id="1.10.3720.10">
    <property type="entry name" value="MetI-like"/>
    <property type="match status" value="1"/>
</dbReference>
<dbReference type="SUPFAM" id="SSF161098">
    <property type="entry name" value="MetI-like"/>
    <property type="match status" value="1"/>
</dbReference>
<dbReference type="PANTHER" id="PTHR43163:SF6">
    <property type="entry name" value="DIPEPTIDE TRANSPORT SYSTEM PERMEASE PROTEIN DPPB-RELATED"/>
    <property type="match status" value="1"/>
</dbReference>
<feature type="transmembrane region" description="Helical" evidence="7">
    <location>
        <begin position="279"/>
        <end position="300"/>
    </location>
</feature>
<keyword evidence="6 7" id="KW-0472">Membrane</keyword>
<evidence type="ECO:0000256" key="5">
    <source>
        <dbReference type="ARBA" id="ARBA00022989"/>
    </source>
</evidence>
<evidence type="ECO:0000256" key="1">
    <source>
        <dbReference type="ARBA" id="ARBA00004651"/>
    </source>
</evidence>
<dbReference type="Pfam" id="PF19300">
    <property type="entry name" value="BPD_transp_1_N"/>
    <property type="match status" value="1"/>
</dbReference>
<feature type="transmembrane region" description="Helical" evidence="7">
    <location>
        <begin position="244"/>
        <end position="264"/>
    </location>
</feature>
<keyword evidence="4 7" id="KW-0812">Transmembrane</keyword>
<dbReference type="PATRIC" id="fig|742737.3.peg.4922"/>
<feature type="transmembrane region" description="Helical" evidence="7">
    <location>
        <begin position="9"/>
        <end position="30"/>
    </location>
</feature>
<comment type="caution">
    <text evidence="9">The sequence shown here is derived from an EMBL/GenBank/DDBJ whole genome shotgun (WGS) entry which is preliminary data.</text>
</comment>
<dbReference type="PANTHER" id="PTHR43163">
    <property type="entry name" value="DIPEPTIDE TRANSPORT SYSTEM PERMEASE PROTEIN DPPB-RELATED"/>
    <property type="match status" value="1"/>
</dbReference>
<feature type="transmembrane region" description="Helical" evidence="7">
    <location>
        <begin position="135"/>
        <end position="158"/>
    </location>
</feature>
<accession>G5IN61</accession>
<feature type="transmembrane region" description="Helical" evidence="7">
    <location>
        <begin position="170"/>
        <end position="188"/>
    </location>
</feature>
<evidence type="ECO:0000256" key="4">
    <source>
        <dbReference type="ARBA" id="ARBA00022692"/>
    </source>
</evidence>
<dbReference type="InterPro" id="IPR035906">
    <property type="entry name" value="MetI-like_sf"/>
</dbReference>
<dbReference type="InterPro" id="IPR000515">
    <property type="entry name" value="MetI-like"/>
</dbReference>
<dbReference type="GO" id="GO:0005886">
    <property type="term" value="C:plasma membrane"/>
    <property type="evidence" value="ECO:0007669"/>
    <property type="project" value="UniProtKB-SubCell"/>
</dbReference>
<comment type="similarity">
    <text evidence="7">Belongs to the binding-protein-dependent transport system permease family.</text>
</comment>
<evidence type="ECO:0000256" key="2">
    <source>
        <dbReference type="ARBA" id="ARBA00022448"/>
    </source>
</evidence>
<dbReference type="Proteomes" id="UP000005384">
    <property type="component" value="Unassembled WGS sequence"/>
</dbReference>
<dbReference type="AlphaFoldDB" id="G5IN61"/>
<keyword evidence="5 7" id="KW-1133">Transmembrane helix</keyword>
<evidence type="ECO:0000313" key="9">
    <source>
        <dbReference type="EMBL" id="EHI57032.1"/>
    </source>
</evidence>
<evidence type="ECO:0000256" key="6">
    <source>
        <dbReference type="ARBA" id="ARBA00023136"/>
    </source>
</evidence>
<dbReference type="RefSeq" id="WP_006782927.1">
    <property type="nucleotide sequence ID" value="NZ_CP040506.1"/>
</dbReference>
<reference evidence="9 10" key="1">
    <citation type="submission" date="2011-08" db="EMBL/GenBank/DDBJ databases">
        <title>The Genome Sequence of Clostridium hathewayi WAL-18680.</title>
        <authorList>
            <consortium name="The Broad Institute Genome Sequencing Platform"/>
            <person name="Earl A."/>
            <person name="Ward D."/>
            <person name="Feldgarden M."/>
            <person name="Gevers D."/>
            <person name="Finegold S.M."/>
            <person name="Summanen P.H."/>
            <person name="Molitoris D.R."/>
            <person name="Song M."/>
            <person name="Daigneault M."/>
            <person name="Allen-Vercoe E."/>
            <person name="Young S.K."/>
            <person name="Zeng Q."/>
            <person name="Gargeya S."/>
            <person name="Fitzgerald M."/>
            <person name="Haas B."/>
            <person name="Abouelleil A."/>
            <person name="Alvarado L."/>
            <person name="Arachchi H.M."/>
            <person name="Berlin A."/>
            <person name="Brown A."/>
            <person name="Chapman S.B."/>
            <person name="Chen Z."/>
            <person name="Dunbar C."/>
            <person name="Freedman E."/>
            <person name="Gearin G."/>
            <person name="Gellesch M."/>
            <person name="Goldberg J."/>
            <person name="Griggs A."/>
            <person name="Gujja S."/>
            <person name="Heiman D."/>
            <person name="Howarth C."/>
            <person name="Larson L."/>
            <person name="Lui A."/>
            <person name="MacDonald P.J.P."/>
            <person name="Montmayeur A."/>
            <person name="Murphy C."/>
            <person name="Neiman D."/>
            <person name="Pearson M."/>
            <person name="Priest M."/>
            <person name="Roberts A."/>
            <person name="Saif S."/>
            <person name="Shea T."/>
            <person name="Shenoy N."/>
            <person name="Sisk P."/>
            <person name="Stolte C."/>
            <person name="Sykes S."/>
            <person name="Wortman J."/>
            <person name="Nusbaum C."/>
            <person name="Birren B."/>
        </authorList>
    </citation>
    <scope>NUCLEOTIDE SEQUENCE [LARGE SCALE GENOMIC DNA]</scope>
    <source>
        <strain evidence="9 10">WAL-18680</strain>
    </source>
</reference>
<dbReference type="GO" id="GO:0055085">
    <property type="term" value="P:transmembrane transport"/>
    <property type="evidence" value="ECO:0007669"/>
    <property type="project" value="InterPro"/>
</dbReference>
<dbReference type="InterPro" id="IPR045621">
    <property type="entry name" value="BPD_transp_1_N"/>
</dbReference>
<comment type="subcellular location">
    <subcellularLocation>
        <location evidence="1 7">Cell membrane</location>
        <topology evidence="1 7">Multi-pass membrane protein</topology>
    </subcellularLocation>
</comment>
<evidence type="ECO:0000256" key="7">
    <source>
        <dbReference type="RuleBase" id="RU363032"/>
    </source>
</evidence>
<keyword evidence="3" id="KW-1003">Cell membrane</keyword>
<evidence type="ECO:0000313" key="10">
    <source>
        <dbReference type="Proteomes" id="UP000005384"/>
    </source>
</evidence>
<evidence type="ECO:0000256" key="3">
    <source>
        <dbReference type="ARBA" id="ARBA00022475"/>
    </source>
</evidence>
<gene>
    <name evidence="9" type="ORF">HMPREF9473_04939</name>
</gene>
<dbReference type="OrthoDB" id="9773221at2"/>
<name>G5IN61_9FIRM</name>
<protein>
    <recommendedName>
        <fullName evidence="8">ABC transmembrane type-1 domain-containing protein</fullName>
    </recommendedName>
</protein>
<sequence>MGKYVLKRLLWIIPVILGVAVLIFTIMFFIPSDPAVMILGSNTPIADLNALREKLGLFDPYIVRLLNYLKDVFLHFNLGNSYVTKIPVITELAGRFPATLIIAVACIGLSIVIGVPLGVLAAVKQDTVFDRLSMFVSLIGVSIPQFWLALLMVILFSLKLGWLPASGTGGIVYFILPCIANSFSGIATQARQARSSMLEVIRADYITTARAKGVSEIAVIFKHALPNALLPLITVAGTNFGQQLAGALIIENVFSIPGIGYYMVNAINNRDYPAVEGSVIVLAIAFSLVMLLTDLIYAYVDPRIKAQYSSKGGK</sequence>
<dbReference type="EMBL" id="ADLN01000127">
    <property type="protein sequence ID" value="EHI57032.1"/>
    <property type="molecule type" value="Genomic_DNA"/>
</dbReference>
<dbReference type="HOGENOM" id="CLU_036879_0_2_9"/>
<dbReference type="PROSITE" id="PS50928">
    <property type="entry name" value="ABC_TM1"/>
    <property type="match status" value="1"/>
</dbReference>
<dbReference type="Pfam" id="PF00528">
    <property type="entry name" value="BPD_transp_1"/>
    <property type="match status" value="1"/>
</dbReference>
<dbReference type="CDD" id="cd06261">
    <property type="entry name" value="TM_PBP2"/>
    <property type="match status" value="1"/>
</dbReference>
<organism evidence="9 10">
    <name type="scientific">Hungatella hathewayi WAL-18680</name>
    <dbReference type="NCBI Taxonomy" id="742737"/>
    <lineage>
        <taxon>Bacteria</taxon>
        <taxon>Bacillati</taxon>
        <taxon>Bacillota</taxon>
        <taxon>Clostridia</taxon>
        <taxon>Lachnospirales</taxon>
        <taxon>Lachnospiraceae</taxon>
        <taxon>Hungatella</taxon>
    </lineage>
</organism>
<feature type="transmembrane region" description="Helical" evidence="7">
    <location>
        <begin position="100"/>
        <end position="123"/>
    </location>
</feature>
<keyword evidence="2 7" id="KW-0813">Transport</keyword>
<evidence type="ECO:0000259" key="8">
    <source>
        <dbReference type="PROSITE" id="PS50928"/>
    </source>
</evidence>
<proteinExistence type="inferred from homology"/>
<feature type="domain" description="ABC transmembrane type-1" evidence="8">
    <location>
        <begin position="96"/>
        <end position="297"/>
    </location>
</feature>